<protein>
    <submittedName>
        <fullName evidence="1">Uncharacterized protein</fullName>
    </submittedName>
</protein>
<dbReference type="VEuPathDB" id="FungiDB:RhiirFUN_018638"/>
<dbReference type="EMBL" id="KI292305">
    <property type="protein sequence ID" value="ESA05941.1"/>
    <property type="molecule type" value="Genomic_DNA"/>
</dbReference>
<dbReference type="HOGENOM" id="CLU_1125044_0_0_1"/>
<evidence type="ECO:0000313" key="1">
    <source>
        <dbReference type="EMBL" id="ESA05941.1"/>
    </source>
</evidence>
<proteinExistence type="predicted"/>
<reference evidence="1" key="1">
    <citation type="submission" date="2013-07" db="EMBL/GenBank/DDBJ databases">
        <title>The genome of an arbuscular mycorrhizal fungus provides insights into the evolution of the oldest plant symbiosis.</title>
        <authorList>
            <consortium name="DOE Joint Genome Institute"/>
            <person name="Tisserant E."/>
            <person name="Malbreil M."/>
            <person name="Kuo A."/>
            <person name="Kohler A."/>
            <person name="Symeonidi A."/>
            <person name="Balestrini R."/>
            <person name="Charron P."/>
            <person name="Duensing N."/>
            <person name="Frei-dit-Frey N."/>
            <person name="Gianinazzi-Pearson V."/>
            <person name="Gilbert B."/>
            <person name="Handa Y."/>
            <person name="Hijri M."/>
            <person name="Kaul R."/>
            <person name="Kawaguchi M."/>
            <person name="Krajinski F."/>
            <person name="Lammers P."/>
            <person name="Lapierre D."/>
            <person name="Masclaux F.G."/>
            <person name="Murat C."/>
            <person name="Morin E."/>
            <person name="Ndikumana S."/>
            <person name="Pagni M."/>
            <person name="Petitpierre D."/>
            <person name="Requena N."/>
            <person name="Rosikiewicz P."/>
            <person name="Riley R."/>
            <person name="Saito K."/>
            <person name="San Clemente H."/>
            <person name="Shapiro H."/>
            <person name="van Tuinen D."/>
            <person name="Becard G."/>
            <person name="Bonfante P."/>
            <person name="Paszkowski U."/>
            <person name="Shachar-Hill Y."/>
            <person name="Young J.P."/>
            <person name="Sanders I.R."/>
            <person name="Henrissat B."/>
            <person name="Rensing S.A."/>
            <person name="Grigoriev I.V."/>
            <person name="Corradi N."/>
            <person name="Roux C."/>
            <person name="Martin F."/>
        </authorList>
    </citation>
    <scope>NUCLEOTIDE SEQUENCE</scope>
    <source>
        <strain evidence="1">DAOM 197198</strain>
    </source>
</reference>
<gene>
    <name evidence="1" type="ORF">GLOINDRAFT_4013</name>
</gene>
<dbReference type="AlphaFoldDB" id="U9TRE7"/>
<name>U9TRE7_RHIID</name>
<organism evidence="1">
    <name type="scientific">Rhizophagus irregularis (strain DAOM 181602 / DAOM 197198 / MUCL 43194)</name>
    <name type="common">Arbuscular mycorrhizal fungus</name>
    <name type="synonym">Glomus intraradices</name>
    <dbReference type="NCBI Taxonomy" id="747089"/>
    <lineage>
        <taxon>Eukaryota</taxon>
        <taxon>Fungi</taxon>
        <taxon>Fungi incertae sedis</taxon>
        <taxon>Mucoromycota</taxon>
        <taxon>Glomeromycotina</taxon>
        <taxon>Glomeromycetes</taxon>
        <taxon>Glomerales</taxon>
        <taxon>Glomeraceae</taxon>
        <taxon>Rhizophagus</taxon>
    </lineage>
</organism>
<dbReference type="STRING" id="747089.U9TRE7"/>
<sequence length="247" mass="27743">MAGIPFNVIETPFVLDLFKDLNPGYSPPSQTTLSDRLITEETGGVGWFVYSQNGINYNYIITTDIRMENLVGLYYYSSDSHTSEFLTEEISSIIEKLGSVKFAAIITSDLVKFEPIKMFISECGGGLQTWVKTRWILSEHANSITNNEVAVLMNLFFHIDVSVRSIWKPIKECINLLEANEATLSDCFVHLINWSMQYIDYQVLRSTILLKILVQFQRALGIILGSKNGLSLRSVGSKLAFISTSSS</sequence>
<accession>U9TRE7</accession>